<dbReference type="PANTHER" id="PTHR34817:SF2">
    <property type="entry name" value="NUCLEOTIDYLTRANSFERASE"/>
    <property type="match status" value="1"/>
</dbReference>
<dbReference type="RefSeq" id="WP_167077837.1">
    <property type="nucleotide sequence ID" value="NZ_VVIW01000010.1"/>
</dbReference>
<dbReference type="PANTHER" id="PTHR34817">
    <property type="entry name" value="NUCLEOTIDYLTRANSFERASE"/>
    <property type="match status" value="1"/>
</dbReference>
<sequence>MIPDEVRTEIMTRLARTEREEGVRIILAIESGSRAWGFASPNSDYDVRFIYARPADWYLAVDLEERRDVIEYPIVDDIDLNGWDLRKALRLLWKTNPAMVEWIQSPITYIETGGFGAGARELLPALYSAERGIYHYRSMAKTNYSDHLRAAQVPLKKYFYVLRALLSVHWIERYGTAAPIEFHKLLHLLDHRPDLLARIDALLEQKRAAPELGLSEPIALLNDFIEQELTRLESVQPLPVPRAQPLPALNALFHAVLREHEK</sequence>
<evidence type="ECO:0000313" key="2">
    <source>
        <dbReference type="Proteomes" id="UP000819052"/>
    </source>
</evidence>
<gene>
    <name evidence="1" type="ORF">F1609_18260</name>
</gene>
<name>A0ABX0MBX7_9BURK</name>
<dbReference type="SUPFAM" id="SSF81301">
    <property type="entry name" value="Nucleotidyltransferase"/>
    <property type="match status" value="1"/>
</dbReference>
<evidence type="ECO:0000313" key="1">
    <source>
        <dbReference type="EMBL" id="NHZ42097.1"/>
    </source>
</evidence>
<proteinExistence type="predicted"/>
<keyword evidence="2" id="KW-1185">Reference proteome</keyword>
<reference evidence="1 2" key="1">
    <citation type="submission" date="2019-09" db="EMBL/GenBank/DDBJ databases">
        <title>Taxonomy of Antarctic Massilia spp.: description of Massilia rubra sp. nov., Massilia aquatica sp. nov., Massilia mucilaginosa sp. nov., Massilia frigida sp. nov. isolated from streams, lakes and regoliths.</title>
        <authorList>
            <person name="Holochova P."/>
            <person name="Sedlacek I."/>
            <person name="Kralova S."/>
            <person name="Maslanova I."/>
            <person name="Busse H.-J."/>
            <person name="Stankova E."/>
            <person name="Vrbovska V."/>
            <person name="Kovarovic V."/>
            <person name="Bartak M."/>
            <person name="Svec P."/>
            <person name="Pantucek R."/>
        </authorList>
    </citation>
    <scope>NUCLEOTIDE SEQUENCE [LARGE SCALE GENOMIC DNA]</scope>
    <source>
        <strain evidence="1 2">CCM 8693</strain>
    </source>
</reference>
<organism evidence="1 2">
    <name type="scientific">Massilia aquatica</name>
    <dbReference type="NCBI Taxonomy" id="2609000"/>
    <lineage>
        <taxon>Bacteria</taxon>
        <taxon>Pseudomonadati</taxon>
        <taxon>Pseudomonadota</taxon>
        <taxon>Betaproteobacteria</taxon>
        <taxon>Burkholderiales</taxon>
        <taxon>Oxalobacteraceae</taxon>
        <taxon>Telluria group</taxon>
        <taxon>Massilia</taxon>
    </lineage>
</organism>
<dbReference type="Proteomes" id="UP000819052">
    <property type="component" value="Unassembled WGS sequence"/>
</dbReference>
<dbReference type="EMBL" id="VVIW01000010">
    <property type="protein sequence ID" value="NHZ42097.1"/>
    <property type="molecule type" value="Genomic_DNA"/>
</dbReference>
<dbReference type="InterPro" id="IPR043519">
    <property type="entry name" value="NT_sf"/>
</dbReference>
<comment type="caution">
    <text evidence="1">The sequence shown here is derived from an EMBL/GenBank/DDBJ whole genome shotgun (WGS) entry which is preliminary data.</text>
</comment>
<dbReference type="InterPro" id="IPR018775">
    <property type="entry name" value="RlaP"/>
</dbReference>
<dbReference type="Pfam" id="PF10127">
    <property type="entry name" value="RlaP"/>
    <property type="match status" value="1"/>
</dbReference>
<protein>
    <submittedName>
        <fullName evidence="1">Nucleotidyltransferase domain-containing protein</fullName>
    </submittedName>
</protein>
<accession>A0ABX0MBX7</accession>